<dbReference type="AlphaFoldDB" id="A0A7Y0X4P4"/>
<gene>
    <name evidence="2" type="ORF">HKB21_04650</name>
</gene>
<organism evidence="2 3">
    <name type="scientific">Vibrio parahaemolyticus</name>
    <dbReference type="NCBI Taxonomy" id="670"/>
    <lineage>
        <taxon>Bacteria</taxon>
        <taxon>Pseudomonadati</taxon>
        <taxon>Pseudomonadota</taxon>
        <taxon>Gammaproteobacteria</taxon>
        <taxon>Vibrionales</taxon>
        <taxon>Vibrionaceae</taxon>
        <taxon>Vibrio</taxon>
    </lineage>
</organism>
<evidence type="ECO:0000313" key="3">
    <source>
        <dbReference type="Proteomes" id="UP000555836"/>
    </source>
</evidence>
<dbReference type="InterPro" id="IPR043824">
    <property type="entry name" value="DUF5801"/>
</dbReference>
<feature type="domain" description="DUF5801" evidence="1">
    <location>
        <begin position="44"/>
        <end position="155"/>
    </location>
</feature>
<dbReference type="Pfam" id="PF19116">
    <property type="entry name" value="DUF5801"/>
    <property type="match status" value="1"/>
</dbReference>
<evidence type="ECO:0000313" key="2">
    <source>
        <dbReference type="EMBL" id="NMU24903.1"/>
    </source>
</evidence>
<evidence type="ECO:0000259" key="1">
    <source>
        <dbReference type="Pfam" id="PF19116"/>
    </source>
</evidence>
<feature type="non-terminal residue" evidence="2">
    <location>
        <position position="161"/>
    </location>
</feature>
<dbReference type="EMBL" id="JABCLD010000643">
    <property type="protein sequence ID" value="NMU24903.1"/>
    <property type="molecule type" value="Genomic_DNA"/>
</dbReference>
<feature type="non-terminal residue" evidence="2">
    <location>
        <position position="1"/>
    </location>
</feature>
<reference evidence="2 3" key="1">
    <citation type="submission" date="2020-04" db="EMBL/GenBank/DDBJ databases">
        <title>Whole-genome sequencing of Vibrio spp. from China reveals different genetic environments of blaCTX-M-14 among diverse lineages.</title>
        <authorList>
            <person name="Zheng Z."/>
            <person name="Ye L."/>
            <person name="Chen S."/>
        </authorList>
    </citation>
    <scope>NUCLEOTIDE SEQUENCE [LARGE SCALE GENOMIC DNA]</scope>
    <source>
        <strain evidence="2 3">Vb0574</strain>
    </source>
</reference>
<accession>A0A7Y0X4P4</accession>
<comment type="caution">
    <text evidence="2">The sequence shown here is derived from an EMBL/GenBank/DDBJ whole genome shotgun (WGS) entry which is preliminary data.</text>
</comment>
<dbReference type="InterPro" id="IPR019959">
    <property type="entry name" value="T1SS-143_rpt-cont_dom"/>
</dbReference>
<protein>
    <recommendedName>
        <fullName evidence="1">DUF5801 domain-containing protein</fullName>
    </recommendedName>
</protein>
<dbReference type="NCBIfam" id="TIGR03660">
    <property type="entry name" value="T1SS_rpt_143"/>
    <property type="match status" value="1"/>
</dbReference>
<name>A0A7Y0X4P4_VIBPH</name>
<sequence length="161" mass="16791">SLVINFPVNATDFDGDVSNNITLPITVVDDVPAIVKVTDSSQQTVDEDDLPAGTDAASAEDTVISGTFDITEGADQVASIQLSDLTTPVASLTSDGDAITLVLSSSANGVNVYQGVAGNPAEVVFELTLDATNNTYEFDLQKPLDHPDGNQQNEIVINLPV</sequence>
<proteinExistence type="predicted"/>
<dbReference type="Proteomes" id="UP000555836">
    <property type="component" value="Unassembled WGS sequence"/>
</dbReference>